<keyword evidence="3" id="KW-1185">Reference proteome</keyword>
<reference evidence="2 3" key="1">
    <citation type="submission" date="2020-08" db="EMBL/GenBank/DDBJ databases">
        <title>Sequencing the genomes of 1000 actinobacteria strains.</title>
        <authorList>
            <person name="Klenk H.-P."/>
        </authorList>
    </citation>
    <scope>NUCLEOTIDE SEQUENCE [LARGE SCALE GENOMIC DNA]</scope>
    <source>
        <strain evidence="2 3">DSM 45362</strain>
    </source>
</reference>
<evidence type="ECO:0000256" key="1">
    <source>
        <dbReference type="SAM" id="Phobius"/>
    </source>
</evidence>
<organism evidence="2 3">
    <name type="scientific">Allocatelliglobosispora scoriae</name>
    <dbReference type="NCBI Taxonomy" id="643052"/>
    <lineage>
        <taxon>Bacteria</taxon>
        <taxon>Bacillati</taxon>
        <taxon>Actinomycetota</taxon>
        <taxon>Actinomycetes</taxon>
        <taxon>Micromonosporales</taxon>
        <taxon>Micromonosporaceae</taxon>
        <taxon>Allocatelliglobosispora</taxon>
    </lineage>
</organism>
<dbReference type="AlphaFoldDB" id="A0A841BJE0"/>
<comment type="caution">
    <text evidence="2">The sequence shown here is derived from an EMBL/GenBank/DDBJ whole genome shotgun (WGS) entry which is preliminary data.</text>
</comment>
<protein>
    <submittedName>
        <fullName evidence="2">Uncharacterized protein</fullName>
    </submittedName>
</protein>
<dbReference type="RefSeq" id="WP_184831557.1">
    <property type="nucleotide sequence ID" value="NZ_JACHMN010000001.1"/>
</dbReference>
<evidence type="ECO:0000313" key="2">
    <source>
        <dbReference type="EMBL" id="MBB5867153.1"/>
    </source>
</evidence>
<dbReference type="EMBL" id="JACHMN010000001">
    <property type="protein sequence ID" value="MBB5867153.1"/>
    <property type="molecule type" value="Genomic_DNA"/>
</dbReference>
<gene>
    <name evidence="2" type="ORF">F4553_000532</name>
</gene>
<dbReference type="Proteomes" id="UP000587527">
    <property type="component" value="Unassembled WGS sequence"/>
</dbReference>
<proteinExistence type="predicted"/>
<name>A0A841BJE0_9ACTN</name>
<accession>A0A841BJE0</accession>
<keyword evidence="1" id="KW-0812">Transmembrane</keyword>
<sequence>MKDTDADVRWLRQLLAMPSERELPSGRQRRREEHLMESLQEMTGTQTRSRRAVAVRRWALVGGAVAVAAAAVVFVATAVLGPAPTPAYAVSTDDDGSVTITVNHAGDPADANEQLRQAAVRATVILPSAESACPAGDRQGVTIISFHRSGFATQLVPAPDYLEVIQESGQASRVRIRPGDIPAGQLLIITPVESSAGMVIQVGSSDLSGPSCIISFAETWGGSVPVPSSSPSPES</sequence>
<evidence type="ECO:0000313" key="3">
    <source>
        <dbReference type="Proteomes" id="UP000587527"/>
    </source>
</evidence>
<keyword evidence="1" id="KW-0472">Membrane</keyword>
<feature type="transmembrane region" description="Helical" evidence="1">
    <location>
        <begin position="58"/>
        <end position="81"/>
    </location>
</feature>
<keyword evidence="1" id="KW-1133">Transmembrane helix</keyword>